<keyword evidence="6" id="KW-1185">Reference proteome</keyword>
<evidence type="ECO:0000259" key="4">
    <source>
        <dbReference type="PROSITE" id="PS51118"/>
    </source>
</evidence>
<keyword evidence="3" id="KW-0804">Transcription</keyword>
<accession>A0A127VDS0</accession>
<evidence type="ECO:0000313" key="6">
    <source>
        <dbReference type="Proteomes" id="UP000071561"/>
    </source>
</evidence>
<dbReference type="RefSeq" id="WP_084359547.1">
    <property type="nucleotide sequence ID" value="NZ_CP014504.1"/>
</dbReference>
<dbReference type="PATRIC" id="fig|188932.3.peg.2582"/>
<dbReference type="KEGG" id="pcm:AY601_2471"/>
<dbReference type="InterPro" id="IPR036390">
    <property type="entry name" value="WH_DNA-bd_sf"/>
</dbReference>
<sequence length="121" mass="14005">MEIVNQPCAKTMEEYEKRMLALKDAIEILGGKWKFYILLNLNQYESLRFSLLKETCRGITSKVLTSELIQLEENKLITRTVNSTKPVTVSYALTTHARETWPVLSALIDFGFKHRQVILDK</sequence>
<dbReference type="InterPro" id="IPR002577">
    <property type="entry name" value="HTH_HxlR"/>
</dbReference>
<dbReference type="AlphaFoldDB" id="A0A127VDS0"/>
<dbReference type="Pfam" id="PF01638">
    <property type="entry name" value="HxlR"/>
    <property type="match status" value="1"/>
</dbReference>
<dbReference type="OrthoDB" id="769662at2"/>
<dbReference type="PROSITE" id="PS51118">
    <property type="entry name" value="HTH_HXLR"/>
    <property type="match status" value="1"/>
</dbReference>
<dbReference type="Gene3D" id="1.10.10.10">
    <property type="entry name" value="Winged helix-like DNA-binding domain superfamily/Winged helix DNA-binding domain"/>
    <property type="match status" value="1"/>
</dbReference>
<feature type="domain" description="HTH hxlR-type" evidence="4">
    <location>
        <begin position="8"/>
        <end position="119"/>
    </location>
</feature>
<organism evidence="5 6">
    <name type="scientific">Pedobacter cryoconitis</name>
    <dbReference type="NCBI Taxonomy" id="188932"/>
    <lineage>
        <taxon>Bacteria</taxon>
        <taxon>Pseudomonadati</taxon>
        <taxon>Bacteroidota</taxon>
        <taxon>Sphingobacteriia</taxon>
        <taxon>Sphingobacteriales</taxon>
        <taxon>Sphingobacteriaceae</taxon>
        <taxon>Pedobacter</taxon>
    </lineage>
</organism>
<keyword evidence="1" id="KW-0805">Transcription regulation</keyword>
<reference evidence="5 6" key="1">
    <citation type="submission" date="2016-03" db="EMBL/GenBank/DDBJ databases">
        <title>Complete genome sequence of Pedobacter cryoconitis PAMC 27485.</title>
        <authorList>
            <person name="Lee J."/>
            <person name="Kim O.-S."/>
        </authorList>
    </citation>
    <scope>NUCLEOTIDE SEQUENCE [LARGE SCALE GENOMIC DNA]</scope>
    <source>
        <strain evidence="5 6">PAMC 27485</strain>
    </source>
</reference>
<dbReference type="GO" id="GO:0003677">
    <property type="term" value="F:DNA binding"/>
    <property type="evidence" value="ECO:0007669"/>
    <property type="project" value="UniProtKB-KW"/>
</dbReference>
<evidence type="ECO:0000313" key="5">
    <source>
        <dbReference type="EMBL" id="AMP99361.1"/>
    </source>
</evidence>
<dbReference type="SUPFAM" id="SSF46785">
    <property type="entry name" value="Winged helix' DNA-binding domain"/>
    <property type="match status" value="1"/>
</dbReference>
<evidence type="ECO:0000256" key="1">
    <source>
        <dbReference type="ARBA" id="ARBA00023015"/>
    </source>
</evidence>
<dbReference type="EMBL" id="CP014504">
    <property type="protein sequence ID" value="AMP99361.1"/>
    <property type="molecule type" value="Genomic_DNA"/>
</dbReference>
<proteinExistence type="predicted"/>
<name>A0A127VDS0_9SPHI</name>
<protein>
    <submittedName>
        <fullName evidence="5">HxlR family transcriptional regulator</fullName>
    </submittedName>
</protein>
<dbReference type="InterPro" id="IPR036388">
    <property type="entry name" value="WH-like_DNA-bd_sf"/>
</dbReference>
<dbReference type="Proteomes" id="UP000071561">
    <property type="component" value="Chromosome"/>
</dbReference>
<gene>
    <name evidence="5" type="ORF">AY601_2471</name>
</gene>
<keyword evidence="2" id="KW-0238">DNA-binding</keyword>
<evidence type="ECO:0000256" key="3">
    <source>
        <dbReference type="ARBA" id="ARBA00023163"/>
    </source>
</evidence>
<dbReference type="PANTHER" id="PTHR33204">
    <property type="entry name" value="TRANSCRIPTIONAL REGULATOR, MARR FAMILY"/>
    <property type="match status" value="1"/>
</dbReference>
<evidence type="ECO:0000256" key="2">
    <source>
        <dbReference type="ARBA" id="ARBA00023125"/>
    </source>
</evidence>